<reference evidence="4" key="1">
    <citation type="submission" date="2020-12" db="EMBL/GenBank/DDBJ databases">
        <title>Hymenobacter sp.</title>
        <authorList>
            <person name="Kim M.K."/>
        </authorList>
    </citation>
    <scope>NUCLEOTIDE SEQUENCE [LARGE SCALE GENOMIC DNA]</scope>
    <source>
        <strain evidence="4">BT325</strain>
    </source>
</reference>
<evidence type="ECO:0000259" key="2">
    <source>
        <dbReference type="Pfam" id="PF07786"/>
    </source>
</evidence>
<feature type="transmembrane region" description="Helical" evidence="1">
    <location>
        <begin position="229"/>
        <end position="250"/>
    </location>
</feature>
<dbReference type="EMBL" id="JAELXT010000018">
    <property type="protein sequence ID" value="MBJ6126946.1"/>
    <property type="molecule type" value="Genomic_DNA"/>
</dbReference>
<keyword evidence="1" id="KW-0812">Transmembrane</keyword>
<feature type="transmembrane region" description="Helical" evidence="1">
    <location>
        <begin position="88"/>
        <end position="108"/>
    </location>
</feature>
<name>A0ABS0Y3S9_9HYPH</name>
<feature type="transmembrane region" description="Helical" evidence="1">
    <location>
        <begin position="138"/>
        <end position="155"/>
    </location>
</feature>
<dbReference type="Pfam" id="PF07786">
    <property type="entry name" value="HGSNAT_cat"/>
    <property type="match status" value="1"/>
</dbReference>
<evidence type="ECO:0000313" key="3">
    <source>
        <dbReference type="EMBL" id="MBJ6126946.1"/>
    </source>
</evidence>
<keyword evidence="1" id="KW-1133">Transmembrane helix</keyword>
<comment type="caution">
    <text evidence="3">The sequence shown here is derived from an EMBL/GenBank/DDBJ whole genome shotgun (WGS) entry which is preliminary data.</text>
</comment>
<protein>
    <submittedName>
        <fullName evidence="3">DUF1624 domain-containing protein</fullName>
    </submittedName>
</protein>
<feature type="transmembrane region" description="Helical" evidence="1">
    <location>
        <begin position="183"/>
        <end position="201"/>
    </location>
</feature>
<evidence type="ECO:0000313" key="4">
    <source>
        <dbReference type="Proteomes" id="UP000620670"/>
    </source>
</evidence>
<accession>A0ABS0Y3S9</accession>
<evidence type="ECO:0000256" key="1">
    <source>
        <dbReference type="SAM" id="Phobius"/>
    </source>
</evidence>
<keyword evidence="4" id="KW-1185">Reference proteome</keyword>
<dbReference type="Proteomes" id="UP000620670">
    <property type="component" value="Unassembled WGS sequence"/>
</dbReference>
<gene>
    <name evidence="3" type="ORF">JAO75_16200</name>
</gene>
<dbReference type="RefSeq" id="WP_199050171.1">
    <property type="nucleotide sequence ID" value="NZ_JAELXT010000018.1"/>
</dbReference>
<feature type="transmembrane region" description="Helical" evidence="1">
    <location>
        <begin position="114"/>
        <end position="131"/>
    </location>
</feature>
<feature type="transmembrane region" description="Helical" evidence="1">
    <location>
        <begin position="56"/>
        <end position="76"/>
    </location>
</feature>
<organism evidence="3 4">
    <name type="scientific">Microvirga splendida</name>
    <dbReference type="NCBI Taxonomy" id="2795727"/>
    <lineage>
        <taxon>Bacteria</taxon>
        <taxon>Pseudomonadati</taxon>
        <taxon>Pseudomonadota</taxon>
        <taxon>Alphaproteobacteria</taxon>
        <taxon>Hyphomicrobiales</taxon>
        <taxon>Methylobacteriaceae</taxon>
        <taxon>Microvirga</taxon>
    </lineage>
</organism>
<feature type="domain" description="Heparan-alpha-glucosaminide N-acetyltransferase catalytic" evidence="2">
    <location>
        <begin position="16"/>
        <end position="237"/>
    </location>
</feature>
<feature type="transmembrane region" description="Helical" evidence="1">
    <location>
        <begin position="17"/>
        <end position="36"/>
    </location>
</feature>
<dbReference type="InterPro" id="IPR012429">
    <property type="entry name" value="HGSNAT_cat"/>
</dbReference>
<proteinExistence type="predicted"/>
<sequence>MRLNGDGQFRGKVGQRLVLVDLVRGLAIIGVVFYHLAWDLSFLGIVGVDVGRDPAWIAFARVLAGSFVGLVGVSLVLAHHQGIRWGAFWRRIGILAAAAVAITAATLLTFPQTFIYFGILHAIALFSVLALPFLRAPTWVVMAGAALVFTVPVLFRSPTFNERWLAWIGLGTAPTPSNDFEPLFPWFGLVLLGIVIGRGLLSSRVATKLRWQPQAAFLRFLLTAGRQSLVIYLAHQPILLGILYPVVWIWPPDSTTVDASFLQACRTSCVGTGESSATCQSACDCSARELKRAGLWSLVEQPQLTPDQRNRIDEAAKMCFGAAQRPIPGKGSTTR</sequence>
<keyword evidence="1" id="KW-0472">Membrane</keyword>